<organism evidence="1 2">
    <name type="scientific">Alteromonas mediterranea 615</name>
    <dbReference type="NCBI Taxonomy" id="1300253"/>
    <lineage>
        <taxon>Bacteria</taxon>
        <taxon>Pseudomonadati</taxon>
        <taxon>Pseudomonadota</taxon>
        <taxon>Gammaproteobacteria</taxon>
        <taxon>Alteromonadales</taxon>
        <taxon>Alteromonadaceae</taxon>
        <taxon>Alteromonas/Salinimonas group</taxon>
        <taxon>Alteromonas</taxon>
    </lineage>
</organism>
<accession>S5ALT7</accession>
<evidence type="ECO:0000313" key="2">
    <source>
        <dbReference type="Proteomes" id="UP000014909"/>
    </source>
</evidence>
<evidence type="ECO:0000313" key="1">
    <source>
        <dbReference type="EMBL" id="AGP79981.1"/>
    </source>
</evidence>
<proteinExistence type="predicted"/>
<keyword evidence="1" id="KW-0614">Plasmid</keyword>
<dbReference type="HOGENOM" id="CLU_200931_0_0_6"/>
<gene>
    <name evidence="1" type="ORF">I633_22806</name>
</gene>
<reference evidence="1 2" key="1">
    <citation type="journal article" date="2013" name="Genome Biol. Evol.">
        <title>Genomic Diversity of "Deep Ecotype" Alteromonas macleodii Isolates: Evidence for Pan-Mediterranean Clonal Frames.</title>
        <authorList>
            <person name="Lopez-Perez M."/>
            <person name="Gonzaga A."/>
            <person name="Rodriguez-Valera F."/>
        </authorList>
    </citation>
    <scope>NUCLEOTIDE SEQUENCE [LARGE SCALE GENOMIC DNA]</scope>
    <source>
        <strain evidence="2">'English Channel 615'</strain>
        <plasmid evidence="2">Plasmid</plasmid>
    </source>
</reference>
<dbReference type="KEGG" id="amh:I633_22806"/>
<dbReference type="Proteomes" id="UP000014909">
    <property type="component" value="Plasmid unnamed"/>
</dbReference>
<dbReference type="BioCyc" id="AMAC1300253:G12YX-3628-MONOMER"/>
<dbReference type="AlphaFoldDB" id="S5ALT7"/>
<dbReference type="PATRIC" id="fig|1300253.3.peg.4745"/>
<geneLocation type="plasmid" evidence="1">
    <name>unnamed</name>
</geneLocation>
<sequence>MDTNRDSTHANVNDNAEFCEQIGDAMIKLGVQETMSCMARMMAAVAQKEGIDIQFDCDLGTVSVERKSIALNA</sequence>
<dbReference type="EMBL" id="CP004847">
    <property type="protein sequence ID" value="AGP79981.1"/>
    <property type="molecule type" value="Genomic_DNA"/>
</dbReference>
<protein>
    <submittedName>
        <fullName evidence="1">Uncharacterized protein</fullName>
    </submittedName>
</protein>
<name>S5ALT7_9ALTE</name>